<evidence type="ECO:0000256" key="1">
    <source>
        <dbReference type="SAM" id="MobiDB-lite"/>
    </source>
</evidence>
<feature type="region of interest" description="Disordered" evidence="1">
    <location>
        <begin position="95"/>
        <end position="129"/>
    </location>
</feature>
<accession>U6GPW9</accession>
<dbReference type="Proteomes" id="UP000018201">
    <property type="component" value="Unassembled WGS sequence"/>
</dbReference>
<reference evidence="2" key="2">
    <citation type="submission" date="2013-10" db="EMBL/GenBank/DDBJ databases">
        <authorList>
            <person name="Aslett M."/>
        </authorList>
    </citation>
    <scope>NUCLEOTIDE SEQUENCE [LARGE SCALE GENOMIC DNA]</scope>
    <source>
        <strain evidence="2">Houghton</strain>
    </source>
</reference>
<evidence type="ECO:0000313" key="3">
    <source>
        <dbReference type="Proteomes" id="UP000018201"/>
    </source>
</evidence>
<organism evidence="2 3">
    <name type="scientific">Eimeria praecox</name>
    <dbReference type="NCBI Taxonomy" id="51316"/>
    <lineage>
        <taxon>Eukaryota</taxon>
        <taxon>Sar</taxon>
        <taxon>Alveolata</taxon>
        <taxon>Apicomplexa</taxon>
        <taxon>Conoidasida</taxon>
        <taxon>Coccidia</taxon>
        <taxon>Eucoccidiorida</taxon>
        <taxon>Eimeriorina</taxon>
        <taxon>Eimeriidae</taxon>
        <taxon>Eimeria</taxon>
    </lineage>
</organism>
<name>U6GPW9_9EIME</name>
<feature type="compositionally biased region" description="Pro residues" evidence="1">
    <location>
        <begin position="98"/>
        <end position="110"/>
    </location>
</feature>
<dbReference type="VEuPathDB" id="ToxoDB:EPH_0010510"/>
<keyword evidence="3" id="KW-1185">Reference proteome</keyword>
<dbReference type="AlphaFoldDB" id="U6GPW9"/>
<gene>
    <name evidence="2" type="ORF">EPH_0010510</name>
</gene>
<proteinExistence type="predicted"/>
<feature type="compositionally biased region" description="Basic and acidic residues" evidence="1">
    <location>
        <begin position="114"/>
        <end position="129"/>
    </location>
</feature>
<reference evidence="2" key="1">
    <citation type="submission" date="2013-10" db="EMBL/GenBank/DDBJ databases">
        <title>Genomic analysis of the causative agents of coccidiosis in chickens.</title>
        <authorList>
            <person name="Reid A.J."/>
            <person name="Blake D."/>
            <person name="Billington K."/>
            <person name="Browne H."/>
            <person name="Dunn M."/>
            <person name="Hung S."/>
            <person name="Kawahara F."/>
            <person name="Miranda-Saavedra D."/>
            <person name="Mourier T."/>
            <person name="Nagra H."/>
            <person name="Otto T.D."/>
            <person name="Rawlings N."/>
            <person name="Sanchez A."/>
            <person name="Sanders M."/>
            <person name="Subramaniam C."/>
            <person name="Tay Y."/>
            <person name="Dear P."/>
            <person name="Doerig C."/>
            <person name="Gruber A."/>
            <person name="Parkinson J."/>
            <person name="Shirley M."/>
            <person name="Wan K.L."/>
            <person name="Berriman M."/>
            <person name="Tomley F."/>
            <person name="Pain A."/>
        </authorList>
    </citation>
    <scope>NUCLEOTIDE SEQUENCE [LARGE SCALE GENOMIC DNA]</scope>
    <source>
        <strain evidence="2">Houghton</strain>
    </source>
</reference>
<protein>
    <submittedName>
        <fullName evidence="2">Uncharacterized protein</fullName>
    </submittedName>
</protein>
<sequence length="176" mass="18763">MTSTTFDSNPFTTTLSFRISRVPFGMTLVGAARSLAFPPSPPPPVPREGEDRRAGLLFASVLPPPSPRVGLRPPRELVEAAASDAVSPFFWEESPSLIPSPSPSLDPLPGAPSRLREEDPAAPRPRWERAPPARVVLLLPSSSSSLPSALVVRPGREVASVVPPLGARVEELDLLP</sequence>
<evidence type="ECO:0000313" key="2">
    <source>
        <dbReference type="EMBL" id="CDI82266.1"/>
    </source>
</evidence>
<dbReference type="EMBL" id="HG692258">
    <property type="protein sequence ID" value="CDI82266.1"/>
    <property type="molecule type" value="Genomic_DNA"/>
</dbReference>